<keyword evidence="11" id="KW-0238">DNA-binding</keyword>
<dbReference type="Pfam" id="PF18694">
    <property type="entry name" value="TDP-43_N"/>
    <property type="match status" value="1"/>
</dbReference>
<keyword evidence="4" id="KW-0805">Transcription regulation</keyword>
<dbReference type="AlphaFoldDB" id="A0A2G8LDM0"/>
<keyword evidence="12" id="KW-1185">Reference proteome</keyword>
<organism evidence="11 12">
    <name type="scientific">Stichopus japonicus</name>
    <name type="common">Sea cucumber</name>
    <dbReference type="NCBI Taxonomy" id="307972"/>
    <lineage>
        <taxon>Eukaryota</taxon>
        <taxon>Metazoa</taxon>
        <taxon>Echinodermata</taxon>
        <taxon>Eleutherozoa</taxon>
        <taxon>Echinozoa</taxon>
        <taxon>Holothuroidea</taxon>
        <taxon>Aspidochirotacea</taxon>
        <taxon>Aspidochirotida</taxon>
        <taxon>Stichopodidae</taxon>
        <taxon>Apostichopus</taxon>
    </lineage>
</organism>
<keyword evidence="5" id="KW-0804">Transcription</keyword>
<keyword evidence="8" id="KW-0694">RNA-binding</keyword>
<dbReference type="GO" id="GO:0003723">
    <property type="term" value="F:RNA binding"/>
    <property type="evidence" value="ECO:0007669"/>
    <property type="project" value="UniProtKB-UniRule"/>
</dbReference>
<accession>A0A2G8LDM0</accession>
<dbReference type="GO" id="GO:0008380">
    <property type="term" value="P:RNA splicing"/>
    <property type="evidence" value="ECO:0007669"/>
    <property type="project" value="UniProtKB-KW"/>
</dbReference>
<comment type="subcellular location">
    <subcellularLocation>
        <location evidence="1">Nucleus</location>
    </subcellularLocation>
</comment>
<dbReference type="CDD" id="cd19609">
    <property type="entry name" value="NTD_TDP-43"/>
    <property type="match status" value="1"/>
</dbReference>
<dbReference type="InterPro" id="IPR000504">
    <property type="entry name" value="RRM_dom"/>
</dbReference>
<reference evidence="11 12" key="1">
    <citation type="journal article" date="2017" name="PLoS Biol.">
        <title>The sea cucumber genome provides insights into morphological evolution and visceral regeneration.</title>
        <authorList>
            <person name="Zhang X."/>
            <person name="Sun L."/>
            <person name="Yuan J."/>
            <person name="Sun Y."/>
            <person name="Gao Y."/>
            <person name="Zhang L."/>
            <person name="Li S."/>
            <person name="Dai H."/>
            <person name="Hamel J.F."/>
            <person name="Liu C."/>
            <person name="Yu Y."/>
            <person name="Liu S."/>
            <person name="Lin W."/>
            <person name="Guo K."/>
            <person name="Jin S."/>
            <person name="Xu P."/>
            <person name="Storey K.B."/>
            <person name="Huan P."/>
            <person name="Zhang T."/>
            <person name="Zhou Y."/>
            <person name="Zhang J."/>
            <person name="Lin C."/>
            <person name="Li X."/>
            <person name="Xing L."/>
            <person name="Huo D."/>
            <person name="Sun M."/>
            <person name="Wang L."/>
            <person name="Mercier A."/>
            <person name="Li F."/>
            <person name="Yang H."/>
            <person name="Xiang J."/>
        </authorList>
    </citation>
    <scope>NUCLEOTIDE SEQUENCE [LARGE SCALE GENOMIC DNA]</scope>
    <source>
        <strain evidence="11">Shaxun</strain>
        <tissue evidence="11">Muscle</tissue>
    </source>
</reference>
<protein>
    <submittedName>
        <fullName evidence="11">Putative TAR DNA-binding protein 43 isoform X2</fullName>
    </submittedName>
</protein>
<feature type="region of interest" description="Disordered" evidence="9">
    <location>
        <begin position="87"/>
        <end position="106"/>
    </location>
</feature>
<dbReference type="InterPro" id="IPR012677">
    <property type="entry name" value="Nucleotide-bd_a/b_plait_sf"/>
</dbReference>
<keyword evidence="2" id="KW-0507">mRNA processing</keyword>
<dbReference type="PROSITE" id="PS50102">
    <property type="entry name" value="RRM"/>
    <property type="match status" value="2"/>
</dbReference>
<feature type="domain" description="RRM" evidence="10">
    <location>
        <begin position="114"/>
        <end position="190"/>
    </location>
</feature>
<dbReference type="InterPro" id="IPR035979">
    <property type="entry name" value="RBD_domain_sf"/>
</dbReference>
<evidence type="ECO:0000256" key="6">
    <source>
        <dbReference type="ARBA" id="ARBA00023187"/>
    </source>
</evidence>
<dbReference type="GO" id="GO:0000785">
    <property type="term" value="C:chromatin"/>
    <property type="evidence" value="ECO:0007669"/>
    <property type="project" value="TreeGrafter"/>
</dbReference>
<dbReference type="GO" id="GO:0003677">
    <property type="term" value="F:DNA binding"/>
    <property type="evidence" value="ECO:0007669"/>
    <property type="project" value="UniProtKB-KW"/>
</dbReference>
<dbReference type="EMBL" id="MRZV01000115">
    <property type="protein sequence ID" value="PIK58354.1"/>
    <property type="molecule type" value="Genomic_DNA"/>
</dbReference>
<feature type="region of interest" description="Disordered" evidence="9">
    <location>
        <begin position="257"/>
        <end position="337"/>
    </location>
</feature>
<evidence type="ECO:0000259" key="10">
    <source>
        <dbReference type="PROSITE" id="PS50102"/>
    </source>
</evidence>
<feature type="domain" description="RRM" evidence="10">
    <location>
        <begin position="195"/>
        <end position="266"/>
    </location>
</feature>
<evidence type="ECO:0000256" key="7">
    <source>
        <dbReference type="ARBA" id="ARBA00023242"/>
    </source>
</evidence>
<proteinExistence type="predicted"/>
<feature type="region of interest" description="Disordered" evidence="9">
    <location>
        <begin position="359"/>
        <end position="435"/>
    </location>
</feature>
<evidence type="ECO:0000256" key="3">
    <source>
        <dbReference type="ARBA" id="ARBA00022737"/>
    </source>
</evidence>
<evidence type="ECO:0000256" key="9">
    <source>
        <dbReference type="SAM" id="MobiDB-lite"/>
    </source>
</evidence>
<dbReference type="Gene3D" id="3.30.70.330">
    <property type="match status" value="2"/>
</dbReference>
<dbReference type="InterPro" id="IPR041105">
    <property type="entry name" value="TDP-43_N"/>
</dbReference>
<evidence type="ECO:0000256" key="1">
    <source>
        <dbReference type="ARBA" id="ARBA00004123"/>
    </source>
</evidence>
<dbReference type="PANTHER" id="PTHR48033:SF9">
    <property type="entry name" value="TAR DNA-BINDING PROTEIN 43"/>
    <property type="match status" value="1"/>
</dbReference>
<feature type="compositionally biased region" description="Gly residues" evidence="9">
    <location>
        <begin position="361"/>
        <end position="371"/>
    </location>
</feature>
<dbReference type="SMART" id="SM00360">
    <property type="entry name" value="RRM"/>
    <property type="match status" value="2"/>
</dbReference>
<name>A0A2G8LDM0_STIJA</name>
<dbReference type="GO" id="GO:0006397">
    <property type="term" value="P:mRNA processing"/>
    <property type="evidence" value="ECO:0007669"/>
    <property type="project" value="UniProtKB-KW"/>
</dbReference>
<feature type="compositionally biased region" description="Gly residues" evidence="9">
    <location>
        <begin position="394"/>
        <end position="404"/>
    </location>
</feature>
<keyword evidence="6" id="KW-0508">mRNA splicing</keyword>
<dbReference type="GO" id="GO:0010468">
    <property type="term" value="P:regulation of gene expression"/>
    <property type="evidence" value="ECO:0007669"/>
    <property type="project" value="TreeGrafter"/>
</dbReference>
<dbReference type="PANTHER" id="PTHR48033">
    <property type="entry name" value="RNA-BINDING (RRM/RBD/RNP MOTIFS) FAMILY PROTEIN"/>
    <property type="match status" value="1"/>
</dbReference>
<evidence type="ECO:0000256" key="4">
    <source>
        <dbReference type="ARBA" id="ARBA00023015"/>
    </source>
</evidence>
<feature type="compositionally biased region" description="Gly residues" evidence="9">
    <location>
        <begin position="277"/>
        <end position="288"/>
    </location>
</feature>
<dbReference type="STRING" id="307972.A0A2G8LDM0"/>
<evidence type="ECO:0000256" key="5">
    <source>
        <dbReference type="ARBA" id="ARBA00023163"/>
    </source>
</evidence>
<evidence type="ECO:0000256" key="8">
    <source>
        <dbReference type="PROSITE-ProRule" id="PRU00176"/>
    </source>
</evidence>
<evidence type="ECO:0000313" key="11">
    <source>
        <dbReference type="EMBL" id="PIK58354.1"/>
    </source>
</evidence>
<dbReference type="GO" id="GO:0005654">
    <property type="term" value="C:nucleoplasm"/>
    <property type="evidence" value="ECO:0007669"/>
    <property type="project" value="TreeGrafter"/>
</dbReference>
<feature type="compositionally biased region" description="Basic and acidic residues" evidence="9">
    <location>
        <begin position="298"/>
        <end position="331"/>
    </location>
</feature>
<dbReference type="Proteomes" id="UP000230750">
    <property type="component" value="Unassembled WGS sequence"/>
</dbReference>
<dbReference type="SUPFAM" id="SSF54928">
    <property type="entry name" value="RNA-binding domain, RBD"/>
    <property type="match status" value="2"/>
</dbReference>
<gene>
    <name evidence="11" type="ORF">BSL78_04742</name>
</gene>
<evidence type="ECO:0000256" key="2">
    <source>
        <dbReference type="ARBA" id="ARBA00022664"/>
    </source>
</evidence>
<comment type="caution">
    <text evidence="11">The sequence shown here is derived from an EMBL/GenBank/DDBJ whole genome shotgun (WGS) entry which is preliminary data.</text>
</comment>
<dbReference type="OrthoDB" id="2020831at2759"/>
<dbReference type="Pfam" id="PF00076">
    <property type="entry name" value="RRM_1"/>
    <property type="match status" value="2"/>
</dbReference>
<keyword evidence="3" id="KW-0677">Repeat</keyword>
<sequence>MIEVKMEFIRVAEDQNDQEPIELPVEDDGTILLSTVTGQFPGACGLKYRTDRGSWRGVRLADERLHFTGAAWIDTVYCVVYPKGTTGSENKRKGEESSGNPAGKTRRLDVKKNQDLVVLGLPWKTTEEELKTYFEQYGEVVFSEIKFDRLTGKSKGFGFVRFAEAETGKQVMVKKHIIQGRTCEVKVPDSRPERRKLFVRCLSKDISDADLKEYFSDYGDVTEVYLPSPHRGFAFVTFEDGDIAQELKGRDHIIKGHHVQLNDAEPKGKNRNQWEGGAEGFTGSGPGSSGDRAPFSGRGDREYRDFRGRDFHDDRERGGRPQGRFGRDNRENMGNMGNQLPMALAAALNQAGWGMLLQGMQGQGGPGGHGNQAGPNNGATGGTSGNQPPAMGGNTDGLGGGYGSPHGMAWSQGNQAGGGAGDNAWSTTKPKGVGR</sequence>
<keyword evidence="7" id="KW-0539">Nucleus</keyword>
<evidence type="ECO:0000313" key="12">
    <source>
        <dbReference type="Proteomes" id="UP000230750"/>
    </source>
</evidence>